<comment type="caution">
    <text evidence="2">The sequence shown here is derived from an EMBL/GenBank/DDBJ whole genome shotgun (WGS) entry which is preliminary data.</text>
</comment>
<feature type="region of interest" description="Disordered" evidence="1">
    <location>
        <begin position="69"/>
        <end position="103"/>
    </location>
</feature>
<gene>
    <name evidence="2" type="ORF">FSP39_018989</name>
</gene>
<feature type="compositionally biased region" description="Basic and acidic residues" evidence="1">
    <location>
        <begin position="90"/>
        <end position="99"/>
    </location>
</feature>
<name>A0AA89CA83_PINIB</name>
<organism evidence="2 3">
    <name type="scientific">Pinctada imbricata</name>
    <name type="common">Atlantic pearl-oyster</name>
    <name type="synonym">Pinctada martensii</name>
    <dbReference type="NCBI Taxonomy" id="66713"/>
    <lineage>
        <taxon>Eukaryota</taxon>
        <taxon>Metazoa</taxon>
        <taxon>Spiralia</taxon>
        <taxon>Lophotrochozoa</taxon>
        <taxon>Mollusca</taxon>
        <taxon>Bivalvia</taxon>
        <taxon>Autobranchia</taxon>
        <taxon>Pteriomorphia</taxon>
        <taxon>Pterioida</taxon>
        <taxon>Pterioidea</taxon>
        <taxon>Pteriidae</taxon>
        <taxon>Pinctada</taxon>
    </lineage>
</organism>
<accession>A0AA89CA83</accession>
<proteinExistence type="predicted"/>
<keyword evidence="3" id="KW-1185">Reference proteome</keyword>
<reference evidence="2" key="1">
    <citation type="submission" date="2019-08" db="EMBL/GenBank/DDBJ databases">
        <title>The improved chromosome-level genome for the pearl oyster Pinctada fucata martensii using PacBio sequencing and Hi-C.</title>
        <authorList>
            <person name="Zheng Z."/>
        </authorList>
    </citation>
    <scope>NUCLEOTIDE SEQUENCE</scope>
    <source>
        <strain evidence="2">ZZ-2019</strain>
        <tissue evidence="2">Adductor muscle</tissue>
    </source>
</reference>
<sequence length="225" mass="26912">MLRGQQNLIDHLNTGTDETSVINRRFLWSLLLQITMDETQVLKLNVTNLQMEAIRHFFIHNDWEFEPQDSDHHENGGRCTPVSQGVNKETQTDPSKENAAEDDDNIGDFVILHDDNRDECPFCLSKPCITDESNRQLWWETESSVPHQRNSNLRKDKYKRFWTMLLHRRVWNDPRYIERKSRALEHDMQGQEWHRRDIMPTCVVNLVRSWLPNPKDYPYMGHLWE</sequence>
<dbReference type="EMBL" id="VSWD01000002">
    <property type="protein sequence ID" value="KAK3107640.1"/>
    <property type="molecule type" value="Genomic_DNA"/>
</dbReference>
<evidence type="ECO:0000313" key="3">
    <source>
        <dbReference type="Proteomes" id="UP001186944"/>
    </source>
</evidence>
<dbReference type="Proteomes" id="UP001186944">
    <property type="component" value="Unassembled WGS sequence"/>
</dbReference>
<evidence type="ECO:0000256" key="1">
    <source>
        <dbReference type="SAM" id="MobiDB-lite"/>
    </source>
</evidence>
<protein>
    <submittedName>
        <fullName evidence="2">Uncharacterized protein</fullName>
    </submittedName>
</protein>
<evidence type="ECO:0000313" key="2">
    <source>
        <dbReference type="EMBL" id="KAK3107640.1"/>
    </source>
</evidence>
<dbReference type="AlphaFoldDB" id="A0AA89CA83"/>